<organism evidence="2 3">
    <name type="scientific">Pullulanibacillus pueri</name>
    <dbReference type="NCBI Taxonomy" id="1437324"/>
    <lineage>
        <taxon>Bacteria</taxon>
        <taxon>Bacillati</taxon>
        <taxon>Bacillota</taxon>
        <taxon>Bacilli</taxon>
        <taxon>Bacillales</taxon>
        <taxon>Sporolactobacillaceae</taxon>
        <taxon>Pullulanibacillus</taxon>
    </lineage>
</organism>
<accession>A0A8J2ZXV7</accession>
<dbReference type="RefSeq" id="WP_188498409.1">
    <property type="nucleotide sequence ID" value="NZ_BMFV01000028.1"/>
</dbReference>
<feature type="transmembrane region" description="Helical" evidence="1">
    <location>
        <begin position="97"/>
        <end position="119"/>
    </location>
</feature>
<protein>
    <recommendedName>
        <fullName evidence="4">SPOR domain-containing protein</fullName>
    </recommendedName>
</protein>
<dbReference type="EMBL" id="BMFV01000028">
    <property type="protein sequence ID" value="GGH85859.1"/>
    <property type="molecule type" value="Genomic_DNA"/>
</dbReference>
<reference evidence="2" key="2">
    <citation type="submission" date="2020-09" db="EMBL/GenBank/DDBJ databases">
        <authorList>
            <person name="Sun Q."/>
            <person name="Zhou Y."/>
        </authorList>
    </citation>
    <scope>NUCLEOTIDE SEQUENCE</scope>
    <source>
        <strain evidence="2">CGMCC 1.12777</strain>
    </source>
</reference>
<name>A0A8J2ZXV7_9BACL</name>
<evidence type="ECO:0000256" key="1">
    <source>
        <dbReference type="SAM" id="Phobius"/>
    </source>
</evidence>
<keyword evidence="1" id="KW-0472">Membrane</keyword>
<comment type="caution">
    <text evidence="2">The sequence shown here is derived from an EMBL/GenBank/DDBJ whole genome shotgun (WGS) entry which is preliminary data.</text>
</comment>
<keyword evidence="1" id="KW-0812">Transmembrane</keyword>
<dbReference type="AlphaFoldDB" id="A0A8J2ZXV7"/>
<evidence type="ECO:0000313" key="3">
    <source>
        <dbReference type="Proteomes" id="UP000656813"/>
    </source>
</evidence>
<keyword evidence="1" id="KW-1133">Transmembrane helix</keyword>
<evidence type="ECO:0000313" key="2">
    <source>
        <dbReference type="EMBL" id="GGH85859.1"/>
    </source>
</evidence>
<keyword evidence="3" id="KW-1185">Reference proteome</keyword>
<dbReference type="Proteomes" id="UP000656813">
    <property type="component" value="Unassembled WGS sequence"/>
</dbReference>
<proteinExistence type="predicted"/>
<reference evidence="2" key="1">
    <citation type="journal article" date="2014" name="Int. J. Syst. Evol. Microbiol.">
        <title>Complete genome sequence of Corynebacterium casei LMG S-19264T (=DSM 44701T), isolated from a smear-ripened cheese.</title>
        <authorList>
            <consortium name="US DOE Joint Genome Institute (JGI-PGF)"/>
            <person name="Walter F."/>
            <person name="Albersmeier A."/>
            <person name="Kalinowski J."/>
            <person name="Ruckert C."/>
        </authorList>
    </citation>
    <scope>NUCLEOTIDE SEQUENCE</scope>
    <source>
        <strain evidence="2">CGMCC 1.12777</strain>
    </source>
</reference>
<gene>
    <name evidence="2" type="ORF">GCM10007096_32230</name>
</gene>
<sequence>MAKPKNDGQRQTKSNDDVIISFNGKEHRLEEWAKKEVAAADEDQTLNWRKTFNEQKKLNHDDQGEAAPAIVKYKKKKRKVGRQGLPSGTFFNLFKHFWMPFLAAIIVGLGIGFTILILFSDHKTQTTTLNNAAQKENVSSPDQAKAQGAEQNVQALSLRVQVIQWNVFAKKDAATKGMEDLEKSSQIPAAVVNDGEQYAVFIGIADNSTRRKTLETQLQKKKVTLYGKVWDYTPQKFQSSSNVFQYMKKGKTLFTQLIEASGALAEGETPDQKTVNTISKLLDALSVPKDESLSSTTKKDLETFRVVLNTAYNQIKAGQEGQQALLDGLSLYQKICSDLN</sequence>
<evidence type="ECO:0008006" key="4">
    <source>
        <dbReference type="Google" id="ProtNLM"/>
    </source>
</evidence>